<keyword evidence="2" id="KW-1003">Cell membrane</keyword>
<dbReference type="InterPro" id="IPR050487">
    <property type="entry name" value="FtsQ_DivIB"/>
</dbReference>
<evidence type="ECO:0000313" key="12">
    <source>
        <dbReference type="Proteomes" id="UP000199417"/>
    </source>
</evidence>
<dbReference type="Pfam" id="PF08478">
    <property type="entry name" value="POTRA_1"/>
    <property type="match status" value="1"/>
</dbReference>
<evidence type="ECO:0000259" key="10">
    <source>
        <dbReference type="PROSITE" id="PS51779"/>
    </source>
</evidence>
<evidence type="ECO:0000256" key="8">
    <source>
        <dbReference type="SAM" id="MobiDB-lite"/>
    </source>
</evidence>
<dbReference type="GO" id="GO:0005886">
    <property type="term" value="C:plasma membrane"/>
    <property type="evidence" value="ECO:0007669"/>
    <property type="project" value="TreeGrafter"/>
</dbReference>
<sequence length="254" mass="26525">MTGGAAARTGSRTRPPRERRTTRTPRPAPRRVARVRNRKPLLLAALGVVVLVALGAVAWFTPLLSARTIEVVGNVGVPAEEVLAALAVPGGTPLLQVDTGGAANRVAGIAKVDQARVERVYPSTVRVTVVERTPAVFYDAPEGTRLMDGGGVSYSIEPAPPGVPRLKVSTPGHDDPATLDALTALNSMPAPLRGQVTEISAATLSDIRVTLADGRQLLWGSANASEHKAAIALPLLGQPGQLYDVSSPDLPTIR</sequence>
<dbReference type="Pfam" id="PF03799">
    <property type="entry name" value="FtsQ_DivIB_C"/>
    <property type="match status" value="1"/>
</dbReference>
<keyword evidence="5 9" id="KW-1133">Transmembrane helix</keyword>
<dbReference type="PROSITE" id="PS51779">
    <property type="entry name" value="POTRA"/>
    <property type="match status" value="1"/>
</dbReference>
<feature type="region of interest" description="Disordered" evidence="8">
    <location>
        <begin position="1"/>
        <end position="30"/>
    </location>
</feature>
<dbReference type="EMBL" id="FNAB01000013">
    <property type="protein sequence ID" value="SDE26399.1"/>
    <property type="molecule type" value="Genomic_DNA"/>
</dbReference>
<dbReference type="Gene3D" id="3.10.20.310">
    <property type="entry name" value="membrane protein fhac"/>
    <property type="match status" value="1"/>
</dbReference>
<evidence type="ECO:0000256" key="4">
    <source>
        <dbReference type="ARBA" id="ARBA00022692"/>
    </source>
</evidence>
<keyword evidence="3 11" id="KW-0132">Cell division</keyword>
<evidence type="ECO:0000256" key="3">
    <source>
        <dbReference type="ARBA" id="ARBA00022618"/>
    </source>
</evidence>
<feature type="transmembrane region" description="Helical" evidence="9">
    <location>
        <begin position="40"/>
        <end position="60"/>
    </location>
</feature>
<keyword evidence="7" id="KW-0131">Cell cycle</keyword>
<dbReference type="STRING" id="168276.SAMN05444580_11341"/>
<reference evidence="11 12" key="1">
    <citation type="submission" date="2016-10" db="EMBL/GenBank/DDBJ databases">
        <authorList>
            <person name="de Groot N.N."/>
        </authorList>
    </citation>
    <scope>NUCLEOTIDE SEQUENCE [LARGE SCALE GENOMIC DNA]</scope>
    <source>
        <strain evidence="11 12">JCM 11308</strain>
    </source>
</reference>
<name>A0A1G7BH79_9NOCA</name>
<dbReference type="PANTHER" id="PTHR37820">
    <property type="entry name" value="CELL DIVISION PROTEIN DIVIB"/>
    <property type="match status" value="1"/>
</dbReference>
<keyword evidence="6 9" id="KW-0472">Membrane</keyword>
<keyword evidence="12" id="KW-1185">Reference proteome</keyword>
<protein>
    <submittedName>
        <fullName evidence="11">Cell division protein FtsQ</fullName>
    </submittedName>
</protein>
<evidence type="ECO:0000256" key="9">
    <source>
        <dbReference type="SAM" id="Phobius"/>
    </source>
</evidence>
<organism evidence="11 12">
    <name type="scientific">Rhodococcus tukisamuensis</name>
    <dbReference type="NCBI Taxonomy" id="168276"/>
    <lineage>
        <taxon>Bacteria</taxon>
        <taxon>Bacillati</taxon>
        <taxon>Actinomycetota</taxon>
        <taxon>Actinomycetes</taxon>
        <taxon>Mycobacteriales</taxon>
        <taxon>Nocardiaceae</taxon>
        <taxon>Rhodococcus</taxon>
    </lineage>
</organism>
<keyword evidence="4 9" id="KW-0812">Transmembrane</keyword>
<evidence type="ECO:0000256" key="6">
    <source>
        <dbReference type="ARBA" id="ARBA00023136"/>
    </source>
</evidence>
<dbReference type="InterPro" id="IPR034746">
    <property type="entry name" value="POTRA"/>
</dbReference>
<evidence type="ECO:0000256" key="7">
    <source>
        <dbReference type="ARBA" id="ARBA00023306"/>
    </source>
</evidence>
<evidence type="ECO:0000256" key="1">
    <source>
        <dbReference type="ARBA" id="ARBA00004370"/>
    </source>
</evidence>
<evidence type="ECO:0000256" key="2">
    <source>
        <dbReference type="ARBA" id="ARBA00022475"/>
    </source>
</evidence>
<dbReference type="AlphaFoldDB" id="A0A1G7BH79"/>
<dbReference type="InterPro" id="IPR005548">
    <property type="entry name" value="Cell_div_FtsQ/DivIB_C"/>
</dbReference>
<dbReference type="RefSeq" id="WP_307718220.1">
    <property type="nucleotide sequence ID" value="NZ_FNAB01000013.1"/>
</dbReference>
<evidence type="ECO:0000313" key="11">
    <source>
        <dbReference type="EMBL" id="SDE26399.1"/>
    </source>
</evidence>
<feature type="domain" description="POTRA" evidence="10">
    <location>
        <begin position="64"/>
        <end position="132"/>
    </location>
</feature>
<evidence type="ECO:0000256" key="5">
    <source>
        <dbReference type="ARBA" id="ARBA00022989"/>
    </source>
</evidence>
<dbReference type="PANTHER" id="PTHR37820:SF1">
    <property type="entry name" value="CELL DIVISION PROTEIN FTSQ"/>
    <property type="match status" value="1"/>
</dbReference>
<dbReference type="GO" id="GO:0051301">
    <property type="term" value="P:cell division"/>
    <property type="evidence" value="ECO:0007669"/>
    <property type="project" value="UniProtKB-KW"/>
</dbReference>
<comment type="subcellular location">
    <subcellularLocation>
        <location evidence="1">Membrane</location>
    </subcellularLocation>
</comment>
<gene>
    <name evidence="11" type="ORF">SAMN05444580_11341</name>
</gene>
<dbReference type="InterPro" id="IPR013685">
    <property type="entry name" value="POTRA_FtsQ_type"/>
</dbReference>
<accession>A0A1G7BH79</accession>
<proteinExistence type="predicted"/>
<dbReference type="Proteomes" id="UP000199417">
    <property type="component" value="Unassembled WGS sequence"/>
</dbReference>